<gene>
    <name evidence="1" type="ORF">ABVK50_15445</name>
</gene>
<dbReference type="AlphaFoldDB" id="A0AAU8CIR0"/>
<name>A0AAU8CIR0_9HYPH</name>
<organism evidence="1">
    <name type="scientific">Mesorhizobium sp. WSM2240</name>
    <dbReference type="NCBI Taxonomy" id="3228851"/>
    <lineage>
        <taxon>Bacteria</taxon>
        <taxon>Pseudomonadati</taxon>
        <taxon>Pseudomonadota</taxon>
        <taxon>Alphaproteobacteria</taxon>
        <taxon>Hyphomicrobiales</taxon>
        <taxon>Phyllobacteriaceae</taxon>
        <taxon>Mesorhizobium</taxon>
    </lineage>
</organism>
<evidence type="ECO:0000313" key="1">
    <source>
        <dbReference type="EMBL" id="XCG46714.1"/>
    </source>
</evidence>
<reference evidence="1" key="1">
    <citation type="submission" date="2024-06" db="EMBL/GenBank/DDBJ databases">
        <title>Mesorhizobium karijinii sp. nov., a symbiont of the iconic Swainsona formosa from arid Australia.</title>
        <authorList>
            <person name="Hill Y.J."/>
            <person name="Watkin E.L.J."/>
            <person name="O'Hara G.W."/>
            <person name="Terpolilli J."/>
            <person name="Tye M.L."/>
            <person name="Kohlmeier M.G."/>
        </authorList>
    </citation>
    <scope>NUCLEOTIDE SEQUENCE</scope>
    <source>
        <strain evidence="1">WSM2240</strain>
    </source>
</reference>
<protein>
    <submittedName>
        <fullName evidence="1">Uncharacterized protein</fullName>
    </submittedName>
</protein>
<dbReference type="EMBL" id="CP159253">
    <property type="protein sequence ID" value="XCG46714.1"/>
    <property type="molecule type" value="Genomic_DNA"/>
</dbReference>
<dbReference type="RefSeq" id="WP_353645748.1">
    <property type="nucleotide sequence ID" value="NZ_CP159253.1"/>
</dbReference>
<accession>A0AAU8CIR0</accession>
<sequence length="89" mass="10210">MKHNSPGAQRVQAPTLDQELAIRQMLPASVVNFAMQKLHASFGWWSLVELVENRGELGALEQLKRVNAMDHVNNYGPEFYRGLSPWRNY</sequence>
<proteinExistence type="predicted"/>